<dbReference type="InterPro" id="IPR027417">
    <property type="entry name" value="P-loop_NTPase"/>
</dbReference>
<sequence length="369" mass="42713">MFSDSSMAEVTPRQVTSLDECTLLDSIHLRVHLLLSQSYQIGMGNAFSHLFPNLWGTRFRLRDFDTYRKPVPKGIFIALVGQTGSGMSRLIHDATGSYETGVSPEGRLDSDPYTVSIQDFGFTIPGIIFSDFPLYFIDTPGFDYASTNNEHAALLNLRSWIRMFKPLHTKVDGLVFMHNICTDELPKRPTFLPRHEVIEDLCGKNNWDRITFVSSHWHDLEPGRTKLKESEINAYWAWMRARNSKMEKYETPSSQNAWKILKPFVMNAQVDRERRLKEELENLKIHVSENTYQQIDDFLDRKAAFMKEIIGRLGEEEGFSMIEDEERVGGEGVECGRVGKMVDLWDERSRPTMIRNFYLVTYTNQLPFI</sequence>
<accession>A0A8H7C212</accession>
<organism evidence="1 2">
    <name type="scientific">Agaricus bisporus var. burnettii</name>
    <dbReference type="NCBI Taxonomy" id="192524"/>
    <lineage>
        <taxon>Eukaryota</taxon>
        <taxon>Fungi</taxon>
        <taxon>Dikarya</taxon>
        <taxon>Basidiomycota</taxon>
        <taxon>Agaricomycotina</taxon>
        <taxon>Agaricomycetes</taxon>
        <taxon>Agaricomycetidae</taxon>
        <taxon>Agaricales</taxon>
        <taxon>Agaricineae</taxon>
        <taxon>Agaricaceae</taxon>
        <taxon>Agaricus</taxon>
    </lineage>
</organism>
<evidence type="ECO:0000313" key="2">
    <source>
        <dbReference type="Proteomes" id="UP000629468"/>
    </source>
</evidence>
<reference evidence="1 2" key="1">
    <citation type="journal article" name="Sci. Rep.">
        <title>Telomere-to-telomere assembled and centromere annotated genomes of the two main subspecies of the button mushroom Agaricus bisporus reveal especially polymorphic chromosome ends.</title>
        <authorList>
            <person name="Sonnenberg A.S.M."/>
            <person name="Sedaghat-Telgerd N."/>
            <person name="Lavrijssen B."/>
            <person name="Ohm R.A."/>
            <person name="Hendrickx P.M."/>
            <person name="Scholtmeijer K."/>
            <person name="Baars J.J.P."/>
            <person name="van Peer A."/>
        </authorList>
    </citation>
    <scope>NUCLEOTIDE SEQUENCE [LARGE SCALE GENOMIC DNA]</scope>
    <source>
        <strain evidence="1 2">H119_p4</strain>
    </source>
</reference>
<name>A0A8H7C212_AGABI</name>
<dbReference type="SUPFAM" id="SSF52540">
    <property type="entry name" value="P-loop containing nucleoside triphosphate hydrolases"/>
    <property type="match status" value="1"/>
</dbReference>
<dbReference type="EMBL" id="JABXXO010000015">
    <property type="protein sequence ID" value="KAF7760550.1"/>
    <property type="molecule type" value="Genomic_DNA"/>
</dbReference>
<dbReference type="Proteomes" id="UP000629468">
    <property type="component" value="Unassembled WGS sequence"/>
</dbReference>
<evidence type="ECO:0008006" key="3">
    <source>
        <dbReference type="Google" id="ProtNLM"/>
    </source>
</evidence>
<evidence type="ECO:0000313" key="1">
    <source>
        <dbReference type="EMBL" id="KAF7760550.1"/>
    </source>
</evidence>
<comment type="caution">
    <text evidence="1">The sequence shown here is derived from an EMBL/GenBank/DDBJ whole genome shotgun (WGS) entry which is preliminary data.</text>
</comment>
<dbReference type="Gene3D" id="3.40.50.300">
    <property type="entry name" value="P-loop containing nucleotide triphosphate hydrolases"/>
    <property type="match status" value="1"/>
</dbReference>
<dbReference type="AlphaFoldDB" id="A0A8H7C212"/>
<protein>
    <recommendedName>
        <fullName evidence="3">G domain-containing protein</fullName>
    </recommendedName>
</protein>
<gene>
    <name evidence="1" type="ORF">Agabi119p4_11226</name>
</gene>
<proteinExistence type="predicted"/>